<keyword evidence="3" id="KW-1185">Reference proteome</keyword>
<sequence length="284" mass="32384">CCQKMCTAQLVTDANMSRILRERGEHEHSALTDRQREVCLVSTTACKRAAAETLDCRPRKIVRREMKNTDHILKPDVKRILKRMSDVKRKSLPTLPKTGEQMLSECETWLADGTFEFAPDKFTHTVKKLLLINSKMQLYSIHGHNKGHNVRLAYACLPDKKGPTYVALFEYLKSLARERVGEELRPAHFLEDFEDATLSAIRECFPGADIRACRFHFTQNCIKRIRAHKSLLSRNRLADSETGKWLRAFNGLPCLPPAMVPDAFAELIGCAPESTNFILELERA</sequence>
<evidence type="ECO:0000313" key="2">
    <source>
        <dbReference type="EMBL" id="KAK3916288.1"/>
    </source>
</evidence>
<comment type="caution">
    <text evidence="2">The sequence shown here is derived from an EMBL/GenBank/DDBJ whole genome shotgun (WGS) entry which is preliminary data.</text>
</comment>
<gene>
    <name evidence="2" type="ORF">KUF71_025488</name>
</gene>
<dbReference type="AlphaFoldDB" id="A0AAE1H7W1"/>
<feature type="non-terminal residue" evidence="2">
    <location>
        <position position="1"/>
    </location>
</feature>
<dbReference type="Proteomes" id="UP001219518">
    <property type="component" value="Unassembled WGS sequence"/>
</dbReference>
<feature type="domain" description="MULE transposase" evidence="1">
    <location>
        <begin position="134"/>
        <end position="220"/>
    </location>
</feature>
<dbReference type="Pfam" id="PF10551">
    <property type="entry name" value="MULE"/>
    <property type="match status" value="1"/>
</dbReference>
<accession>A0AAE1H7W1</accession>
<dbReference type="InterPro" id="IPR018289">
    <property type="entry name" value="MULE_transposase_dom"/>
</dbReference>
<reference evidence="2" key="2">
    <citation type="journal article" date="2023" name="BMC Genomics">
        <title>Pest status, molecular evolution, and epigenetic factors derived from the genome assembly of Frankliniella fusca, a thysanopteran phytovirus vector.</title>
        <authorList>
            <person name="Catto M.A."/>
            <person name="Labadie P.E."/>
            <person name="Jacobson A.L."/>
            <person name="Kennedy G.G."/>
            <person name="Srinivasan R."/>
            <person name="Hunt B.G."/>
        </authorList>
    </citation>
    <scope>NUCLEOTIDE SEQUENCE</scope>
    <source>
        <strain evidence="2">PL_HMW_Pooled</strain>
    </source>
</reference>
<organism evidence="2 3">
    <name type="scientific">Frankliniella fusca</name>
    <dbReference type="NCBI Taxonomy" id="407009"/>
    <lineage>
        <taxon>Eukaryota</taxon>
        <taxon>Metazoa</taxon>
        <taxon>Ecdysozoa</taxon>
        <taxon>Arthropoda</taxon>
        <taxon>Hexapoda</taxon>
        <taxon>Insecta</taxon>
        <taxon>Pterygota</taxon>
        <taxon>Neoptera</taxon>
        <taxon>Paraneoptera</taxon>
        <taxon>Thysanoptera</taxon>
        <taxon>Terebrantia</taxon>
        <taxon>Thripoidea</taxon>
        <taxon>Thripidae</taxon>
        <taxon>Frankliniella</taxon>
    </lineage>
</organism>
<evidence type="ECO:0000313" key="3">
    <source>
        <dbReference type="Proteomes" id="UP001219518"/>
    </source>
</evidence>
<reference evidence="2" key="1">
    <citation type="submission" date="2021-07" db="EMBL/GenBank/DDBJ databases">
        <authorList>
            <person name="Catto M.A."/>
            <person name="Jacobson A."/>
            <person name="Kennedy G."/>
            <person name="Labadie P."/>
            <person name="Hunt B.G."/>
            <person name="Srinivasan R."/>
        </authorList>
    </citation>
    <scope>NUCLEOTIDE SEQUENCE</scope>
    <source>
        <strain evidence="2">PL_HMW_Pooled</strain>
        <tissue evidence="2">Head</tissue>
    </source>
</reference>
<protein>
    <submittedName>
        <fullName evidence="2">Angiotensin-converting enzyme-like protein Ace3</fullName>
    </submittedName>
</protein>
<evidence type="ECO:0000259" key="1">
    <source>
        <dbReference type="Pfam" id="PF10551"/>
    </source>
</evidence>
<proteinExistence type="predicted"/>
<name>A0AAE1H7W1_9NEOP</name>
<dbReference type="EMBL" id="JAHWGI010000507">
    <property type="protein sequence ID" value="KAK3916288.1"/>
    <property type="molecule type" value="Genomic_DNA"/>
</dbReference>